<dbReference type="STRING" id="1440763.BJI69_05375"/>
<gene>
    <name evidence="2" type="ORF">BJI69_05375</name>
</gene>
<feature type="domain" description="Fe/B12 periplasmic-binding" evidence="1">
    <location>
        <begin position="35"/>
        <end position="291"/>
    </location>
</feature>
<dbReference type="CDD" id="cd01149">
    <property type="entry name" value="HutB"/>
    <property type="match status" value="1"/>
</dbReference>
<dbReference type="PROSITE" id="PS50983">
    <property type="entry name" value="FE_B12_PBP"/>
    <property type="match status" value="1"/>
</dbReference>
<keyword evidence="3" id="KW-1185">Reference proteome</keyword>
<dbReference type="PANTHER" id="PTHR30535">
    <property type="entry name" value="VITAMIN B12-BINDING PROTEIN"/>
    <property type="match status" value="1"/>
</dbReference>
<accession>A0A1L3EQQ8</accession>
<evidence type="ECO:0000313" key="2">
    <source>
        <dbReference type="EMBL" id="APG03401.1"/>
    </source>
</evidence>
<dbReference type="Gene3D" id="3.40.50.1980">
    <property type="entry name" value="Nitrogenase molybdenum iron protein domain"/>
    <property type="match status" value="2"/>
</dbReference>
<protein>
    <recommendedName>
        <fullName evidence="1">Fe/B12 periplasmic-binding domain-containing protein</fullName>
    </recommendedName>
</protein>
<name>A0A1L3EQQ8_9GAMM</name>
<dbReference type="SUPFAM" id="SSF53807">
    <property type="entry name" value="Helical backbone' metal receptor"/>
    <property type="match status" value="1"/>
</dbReference>
<dbReference type="AlphaFoldDB" id="A0A1L3EQQ8"/>
<organism evidence="2 3">
    <name type="scientific">Luteibacter rhizovicinus DSM 16549</name>
    <dbReference type="NCBI Taxonomy" id="1440763"/>
    <lineage>
        <taxon>Bacteria</taxon>
        <taxon>Pseudomonadati</taxon>
        <taxon>Pseudomonadota</taxon>
        <taxon>Gammaproteobacteria</taxon>
        <taxon>Lysobacterales</taxon>
        <taxon>Rhodanobacteraceae</taxon>
        <taxon>Luteibacter</taxon>
    </lineage>
</organism>
<dbReference type="EMBL" id="CP017480">
    <property type="protein sequence ID" value="APG03401.1"/>
    <property type="molecule type" value="Genomic_DNA"/>
</dbReference>
<reference evidence="3" key="1">
    <citation type="submission" date="2016-09" db="EMBL/GenBank/DDBJ databases">
        <authorList>
            <person name="Lysoe E."/>
        </authorList>
    </citation>
    <scope>NUCLEOTIDE SEQUENCE [LARGE SCALE GENOMIC DNA]</scope>
    <source>
        <strain evidence="3">LJ96T</strain>
    </source>
</reference>
<dbReference type="InterPro" id="IPR002491">
    <property type="entry name" value="ABC_transptr_periplasmic_BD"/>
</dbReference>
<dbReference type="RefSeq" id="WP_046966542.1">
    <property type="nucleotide sequence ID" value="NZ_CP017480.1"/>
</dbReference>
<dbReference type="KEGG" id="lrz:BJI69_05375"/>
<evidence type="ECO:0000259" key="1">
    <source>
        <dbReference type="PROSITE" id="PS50983"/>
    </source>
</evidence>
<dbReference type="InterPro" id="IPR050902">
    <property type="entry name" value="ABC_Transporter_SBP"/>
</dbReference>
<proteinExistence type="predicted"/>
<dbReference type="PANTHER" id="PTHR30535:SF4">
    <property type="entry name" value="HEMIN-BINDING PERIPLASMIC PROTEIN HMUT"/>
    <property type="match status" value="1"/>
</dbReference>
<dbReference type="Proteomes" id="UP000182987">
    <property type="component" value="Chromosome"/>
</dbReference>
<sequence length="291" mass="30183">MLQRLSPLKRLPHKAGLLVALLGFGISLGASAATRIVSLGGDVTETIYAIHAQDELAAVDSTSTWPEAARKLPDVGYVRQLSAEGVLALRPDLILATHDAGPATVMTQLRDAGVRIETLPASRSAADIESKIRTIGRLTGHDKEAAVLATEVARQFASLASAVAAMPSHPRTVFLMSTGQGSPMAAGRETAADRAIALAGGLNAATGIDGYKAVSPESLAAMKPDVILLMKEREEAVGGMAGVLVMPGIADTPAGKARRVYFVEGQALLGFGPRTAAAASDLQQRWAHLAP</sequence>
<dbReference type="Pfam" id="PF01497">
    <property type="entry name" value="Peripla_BP_2"/>
    <property type="match status" value="1"/>
</dbReference>
<evidence type="ECO:0000313" key="3">
    <source>
        <dbReference type="Proteomes" id="UP000182987"/>
    </source>
</evidence>